<evidence type="ECO:0000313" key="3">
    <source>
        <dbReference type="EMBL" id="MCU0104591.1"/>
    </source>
</evidence>
<dbReference type="CDD" id="cd16443">
    <property type="entry name" value="LplA"/>
    <property type="match status" value="1"/>
</dbReference>
<dbReference type="PROSITE" id="PS51733">
    <property type="entry name" value="BPL_LPL_CATALYTIC"/>
    <property type="match status" value="1"/>
</dbReference>
<dbReference type="InterPro" id="IPR004143">
    <property type="entry name" value="BPL_LPL_catalytic"/>
</dbReference>
<protein>
    <submittedName>
        <fullName evidence="3">Lipoate--protein ligase</fullName>
        <ecNumber evidence="3">6.3.1.20</ecNumber>
    </submittedName>
</protein>
<dbReference type="EMBL" id="JAOEGN010000004">
    <property type="protein sequence ID" value="MCU0104591.1"/>
    <property type="molecule type" value="Genomic_DNA"/>
</dbReference>
<dbReference type="InterPro" id="IPR004562">
    <property type="entry name" value="LipoylTrfase_LipoateP_Ligase"/>
</dbReference>
<dbReference type="GO" id="GO:0016979">
    <property type="term" value="F:lipoate-protein ligase activity"/>
    <property type="evidence" value="ECO:0007669"/>
    <property type="project" value="UniProtKB-EC"/>
</dbReference>
<dbReference type="PANTHER" id="PTHR12561">
    <property type="entry name" value="LIPOATE-PROTEIN LIGASE"/>
    <property type="match status" value="1"/>
</dbReference>
<dbReference type="Gene3D" id="3.30.930.10">
    <property type="entry name" value="Bira Bifunctional Protein, Domain 2"/>
    <property type="match status" value="1"/>
</dbReference>
<reference evidence="4" key="1">
    <citation type="submission" date="2023-07" db="EMBL/GenBank/DDBJ databases">
        <title>Novel Mycoplasma species identified in domestic and wild animals.</title>
        <authorList>
            <person name="Volokhov D.V."/>
            <person name="Furtak V.A."/>
            <person name="Zagorodnyaya T.A."/>
        </authorList>
    </citation>
    <scope>NUCLEOTIDE SEQUENCE [LARGE SCALE GENOMIC DNA]</scope>
    <source>
        <strain evidence="4">92-19</strain>
    </source>
</reference>
<feature type="domain" description="BPL/LPL catalytic" evidence="2">
    <location>
        <begin position="26"/>
        <end position="196"/>
    </location>
</feature>
<keyword evidence="4" id="KW-1185">Reference proteome</keyword>
<evidence type="ECO:0000259" key="2">
    <source>
        <dbReference type="PROSITE" id="PS51733"/>
    </source>
</evidence>
<dbReference type="InterPro" id="IPR045864">
    <property type="entry name" value="aa-tRNA-synth_II/BPL/LPL"/>
</dbReference>
<evidence type="ECO:0000256" key="1">
    <source>
        <dbReference type="ARBA" id="ARBA00005085"/>
    </source>
</evidence>
<dbReference type="EC" id="6.3.1.20" evidence="3"/>
<keyword evidence="3" id="KW-0436">Ligase</keyword>
<dbReference type="NCBIfam" id="TIGR00545">
    <property type="entry name" value="lipoyltrans"/>
    <property type="match status" value="1"/>
</dbReference>
<organism evidence="3 4">
    <name type="scientific">Paracholeplasma vituli</name>
    <dbReference type="NCBI Taxonomy" id="69473"/>
    <lineage>
        <taxon>Bacteria</taxon>
        <taxon>Bacillati</taxon>
        <taxon>Mycoplasmatota</taxon>
        <taxon>Mollicutes</taxon>
        <taxon>Acholeplasmatales</taxon>
        <taxon>Acholeplasmataceae</taxon>
        <taxon>Paracholeplasma</taxon>
    </lineage>
</organism>
<sequence length="318" mass="36709">MKTLISHSTDPYFNLAWEEYIFKHIECDEDILLLWRNAPSVIVGRNQIIYGEVEVAYCKTHNIPIIRRISGGGTVYHDLGNLNYSVITKQYKDVISNYAYFTKPILTFLNNLGIHATFSGKSDLKIGNQKISGNAQIYHQNRMLHHGTLLLESDLNRLNQVIKLETKDIISIGVPSNRSMVTNVYDHLKTKMSFHDFLYNLQAHWVYPKTIQESSLELSVLDFQAIEQLKQSKYHSWAWNYGESPAFEIHKEIGINQIQVKVTEGFIEKCLYTNELKSQIITALKGIPFDVSAYQTAIAQFDNEHKKQLESFKDILFK</sequence>
<dbReference type="Pfam" id="PF21948">
    <property type="entry name" value="LplA-B_cat"/>
    <property type="match status" value="1"/>
</dbReference>
<comment type="caution">
    <text evidence="3">The sequence shown here is derived from an EMBL/GenBank/DDBJ whole genome shotgun (WGS) entry which is preliminary data.</text>
</comment>
<evidence type="ECO:0000313" key="4">
    <source>
        <dbReference type="Proteomes" id="UP001209076"/>
    </source>
</evidence>
<dbReference type="RefSeq" id="WP_262095834.1">
    <property type="nucleotide sequence ID" value="NZ_JAOEGN010000004.1"/>
</dbReference>
<accession>A0ABT2PUH0</accession>
<comment type="pathway">
    <text evidence="1">Protein modification; protein lipoylation via exogenous pathway; protein N(6)-(lipoyl)lysine from lipoate: step 2/2.</text>
</comment>
<gene>
    <name evidence="3" type="ORF">N7603_02860</name>
</gene>
<dbReference type="PANTHER" id="PTHR12561:SF3">
    <property type="entry name" value="LIPOYLTRANSFERASE 1, MITOCHONDRIAL"/>
    <property type="match status" value="1"/>
</dbReference>
<proteinExistence type="predicted"/>
<dbReference type="SUPFAM" id="SSF55681">
    <property type="entry name" value="Class II aaRS and biotin synthetases"/>
    <property type="match status" value="1"/>
</dbReference>
<dbReference type="Proteomes" id="UP001209076">
    <property type="component" value="Unassembled WGS sequence"/>
</dbReference>
<name>A0ABT2PUH0_9MOLU</name>